<dbReference type="RefSeq" id="WP_207006492.1">
    <property type="nucleotide sequence ID" value="NZ_CP022295.1"/>
</dbReference>
<feature type="transmembrane region" description="Helical" evidence="8">
    <location>
        <begin position="158"/>
        <end position="181"/>
    </location>
</feature>
<accession>A0ABX7PNP7</accession>
<keyword evidence="6 8" id="KW-1133">Transmembrane helix</keyword>
<keyword evidence="3" id="KW-0813">Transport</keyword>
<name>A0ABX7PNP7_9ACTN</name>
<evidence type="ECO:0000313" key="10">
    <source>
        <dbReference type="EMBL" id="QSR27575.1"/>
    </source>
</evidence>
<gene>
    <name evidence="10" type="ORF">CFH99_18285</name>
</gene>
<feature type="transmembrane region" description="Helical" evidence="8">
    <location>
        <begin position="85"/>
        <end position="104"/>
    </location>
</feature>
<dbReference type="InterPro" id="IPR013525">
    <property type="entry name" value="ABC2_TM"/>
</dbReference>
<proteinExistence type="inferred from homology"/>
<keyword evidence="11" id="KW-1185">Reference proteome</keyword>
<evidence type="ECO:0000256" key="1">
    <source>
        <dbReference type="ARBA" id="ARBA00004429"/>
    </source>
</evidence>
<keyword evidence="5 8" id="KW-0812">Transmembrane</keyword>
<feature type="transmembrane region" description="Helical" evidence="8">
    <location>
        <begin position="193"/>
        <end position="213"/>
    </location>
</feature>
<evidence type="ECO:0000313" key="11">
    <source>
        <dbReference type="Proteomes" id="UP000662818"/>
    </source>
</evidence>
<keyword evidence="4" id="KW-1003">Cell membrane</keyword>
<evidence type="ECO:0000256" key="8">
    <source>
        <dbReference type="SAM" id="Phobius"/>
    </source>
</evidence>
<feature type="transmembrane region" description="Helical" evidence="8">
    <location>
        <begin position="49"/>
        <end position="73"/>
    </location>
</feature>
<evidence type="ECO:0000256" key="4">
    <source>
        <dbReference type="ARBA" id="ARBA00022475"/>
    </source>
</evidence>
<sequence>MSEAVTTAAEEVPLRPPAPESGLFAVFKQRYVLKLLVRREISARYQGSFLGLLWSYINPLTQFFIYWFVIGVLFQLHRDVPNFPIHLFAGLILVHFFNETFNAGTRSIMRNKALVVKMAVPREMFPVATMLVSLYHVGPQVVVLLVACLFSGWSPDLVGVACLLLALLIIAAIGLSGALLFSAANVFFRDFGNIVNVLTNFVRFGVPMMYPYAIVHDRFGRFAEYYLLNPLADAVVLFQRAFWYPTLTDADHARLKAEGTQIMPDHLITHGVLALLACLVVLAFSQWVFTRLENKIPERL</sequence>
<evidence type="ECO:0000256" key="6">
    <source>
        <dbReference type="ARBA" id="ARBA00022989"/>
    </source>
</evidence>
<protein>
    <submittedName>
        <fullName evidence="10">ABC transporter</fullName>
    </submittedName>
</protein>
<feature type="domain" description="ABC-2 type transporter transmembrane" evidence="9">
    <location>
        <begin position="33"/>
        <end position="239"/>
    </location>
</feature>
<dbReference type="Proteomes" id="UP000662818">
    <property type="component" value="Chromosome"/>
</dbReference>
<dbReference type="Pfam" id="PF01061">
    <property type="entry name" value="ABC2_membrane"/>
    <property type="match status" value="1"/>
</dbReference>
<dbReference type="PANTHER" id="PTHR30413">
    <property type="entry name" value="INNER MEMBRANE TRANSPORT PERMEASE"/>
    <property type="match status" value="1"/>
</dbReference>
<feature type="transmembrane region" description="Helical" evidence="8">
    <location>
        <begin position="125"/>
        <end position="152"/>
    </location>
</feature>
<feature type="transmembrane region" description="Helical" evidence="8">
    <location>
        <begin position="267"/>
        <end position="289"/>
    </location>
</feature>
<keyword evidence="7 8" id="KW-0472">Membrane</keyword>
<evidence type="ECO:0000259" key="9">
    <source>
        <dbReference type="Pfam" id="PF01061"/>
    </source>
</evidence>
<evidence type="ECO:0000256" key="3">
    <source>
        <dbReference type="ARBA" id="ARBA00022448"/>
    </source>
</evidence>
<evidence type="ECO:0000256" key="7">
    <source>
        <dbReference type="ARBA" id="ARBA00023136"/>
    </source>
</evidence>
<comment type="subcellular location">
    <subcellularLocation>
        <location evidence="1">Cell inner membrane</location>
        <topology evidence="1">Multi-pass membrane protein</topology>
    </subcellularLocation>
</comment>
<dbReference type="PANTHER" id="PTHR30413:SF8">
    <property type="entry name" value="TRANSPORT PERMEASE PROTEIN"/>
    <property type="match status" value="1"/>
</dbReference>
<dbReference type="EMBL" id="CP022295">
    <property type="protein sequence ID" value="QSR27575.1"/>
    <property type="molecule type" value="Genomic_DNA"/>
</dbReference>
<organism evidence="10 11">
    <name type="scientific">Nocardioides aromaticivorans</name>
    <dbReference type="NCBI Taxonomy" id="200618"/>
    <lineage>
        <taxon>Bacteria</taxon>
        <taxon>Bacillati</taxon>
        <taxon>Actinomycetota</taxon>
        <taxon>Actinomycetes</taxon>
        <taxon>Propionibacteriales</taxon>
        <taxon>Nocardioidaceae</taxon>
        <taxon>Nocardioides</taxon>
    </lineage>
</organism>
<evidence type="ECO:0000256" key="5">
    <source>
        <dbReference type="ARBA" id="ARBA00022692"/>
    </source>
</evidence>
<evidence type="ECO:0000256" key="2">
    <source>
        <dbReference type="ARBA" id="ARBA00007783"/>
    </source>
</evidence>
<reference evidence="10 11" key="1">
    <citation type="submission" date="2017-06" db="EMBL/GenBank/DDBJ databases">
        <title>Complete Genome Sequence of the Soil Carbazole-Degrading Bacterium Nocardioides aromaticivorans IC177.</title>
        <authorList>
            <person name="Vejarano F."/>
            <person name="Suzuki-Minakuchi C."/>
            <person name="Ohtsubo Y."/>
            <person name="Tsuda M."/>
            <person name="Okada K."/>
            <person name="Nojiri H."/>
        </authorList>
    </citation>
    <scope>NUCLEOTIDE SEQUENCE [LARGE SCALE GENOMIC DNA]</scope>
    <source>
        <strain evidence="10 11">IC177</strain>
    </source>
</reference>
<comment type="similarity">
    <text evidence="2">Belongs to the ABC-2 integral membrane protein family.</text>
</comment>